<dbReference type="KEGG" id="pje:CRM71_14030"/>
<proteinExistence type="inferred from homology"/>
<evidence type="ECO:0000256" key="5">
    <source>
        <dbReference type="ARBA" id="ARBA00023136"/>
    </source>
</evidence>
<dbReference type="EMBL" id="FZNZ01000005">
    <property type="protein sequence ID" value="SNR69524.1"/>
    <property type="molecule type" value="Genomic_DNA"/>
</dbReference>
<dbReference type="InterPro" id="IPR023997">
    <property type="entry name" value="TonB-dep_OMP_SusC/RagA_CS"/>
</dbReference>
<dbReference type="InterPro" id="IPR012910">
    <property type="entry name" value="Plug_dom"/>
</dbReference>
<evidence type="ECO:0000256" key="2">
    <source>
        <dbReference type="ARBA" id="ARBA00022448"/>
    </source>
</evidence>
<comment type="similarity">
    <text evidence="7">Belongs to the TonB-dependent receptor family.</text>
</comment>
<dbReference type="GO" id="GO:0009279">
    <property type="term" value="C:cell outer membrane"/>
    <property type="evidence" value="ECO:0007669"/>
    <property type="project" value="UniProtKB-SubCell"/>
</dbReference>
<dbReference type="FunFam" id="2.170.130.10:FF:000003">
    <property type="entry name" value="SusC/RagA family TonB-linked outer membrane protein"/>
    <property type="match status" value="1"/>
</dbReference>
<keyword evidence="9" id="KW-1185">Reference proteome</keyword>
<name>A0A2N9QRN8_9BACT</name>
<dbReference type="Gene3D" id="2.40.170.20">
    <property type="entry name" value="TonB-dependent receptor, beta-barrel domain"/>
    <property type="match status" value="1"/>
</dbReference>
<dbReference type="InterPro" id="IPR036942">
    <property type="entry name" value="Beta-barrel_TonB_sf"/>
</dbReference>
<evidence type="ECO:0000256" key="3">
    <source>
        <dbReference type="ARBA" id="ARBA00022452"/>
    </source>
</evidence>
<evidence type="ECO:0000256" key="1">
    <source>
        <dbReference type="ARBA" id="ARBA00004571"/>
    </source>
</evidence>
<dbReference type="InterPro" id="IPR037066">
    <property type="entry name" value="Plug_dom_sf"/>
</dbReference>
<evidence type="ECO:0000256" key="7">
    <source>
        <dbReference type="PROSITE-ProRule" id="PRU01360"/>
    </source>
</evidence>
<dbReference type="NCBIfam" id="TIGR04056">
    <property type="entry name" value="OMP_RagA_SusC"/>
    <property type="match status" value="1"/>
</dbReference>
<dbReference type="AlphaFoldDB" id="A0A2N9QRN8"/>
<dbReference type="InterPro" id="IPR008969">
    <property type="entry name" value="CarboxyPept-like_regulatory"/>
</dbReference>
<dbReference type="Pfam" id="PF13715">
    <property type="entry name" value="CarbopepD_reg_2"/>
    <property type="match status" value="1"/>
</dbReference>
<comment type="caution">
    <text evidence="8">The sequence shown here is derived from an EMBL/GenBank/DDBJ whole genome shotgun (WGS) entry which is preliminary data.</text>
</comment>
<gene>
    <name evidence="8" type="ORF">SAMN06265364_10513</name>
</gene>
<dbReference type="Gene3D" id="2.170.130.10">
    <property type="entry name" value="TonB-dependent receptor, plug domain"/>
    <property type="match status" value="1"/>
</dbReference>
<dbReference type="SUPFAM" id="SSF49464">
    <property type="entry name" value="Carboxypeptidase regulatory domain-like"/>
    <property type="match status" value="1"/>
</dbReference>
<keyword evidence="5 7" id="KW-0472">Membrane</keyword>
<keyword evidence="3 7" id="KW-1134">Transmembrane beta strand</keyword>
<evidence type="ECO:0000256" key="6">
    <source>
        <dbReference type="ARBA" id="ARBA00023237"/>
    </source>
</evidence>
<reference evidence="8 9" key="1">
    <citation type="submission" date="2017-06" db="EMBL/GenBank/DDBJ databases">
        <authorList>
            <person name="Varghese N."/>
            <person name="Submissions S."/>
        </authorList>
    </citation>
    <scope>NUCLEOTIDE SEQUENCE [LARGE SCALE GENOMIC DNA]</scope>
    <source>
        <strain evidence="8 9">DSM 26989</strain>
    </source>
</reference>
<dbReference type="Proteomes" id="UP000198427">
    <property type="component" value="Unassembled WGS sequence"/>
</dbReference>
<organism evidence="8 9">
    <name type="scientific">Prevotella jejuni</name>
    <dbReference type="NCBI Taxonomy" id="1177574"/>
    <lineage>
        <taxon>Bacteria</taxon>
        <taxon>Pseudomonadati</taxon>
        <taxon>Bacteroidota</taxon>
        <taxon>Bacteroidia</taxon>
        <taxon>Bacteroidales</taxon>
        <taxon>Prevotellaceae</taxon>
        <taxon>Prevotella</taxon>
    </lineage>
</organism>
<accession>A0A2N9QRN8</accession>
<dbReference type="Pfam" id="PF07715">
    <property type="entry name" value="Plug"/>
    <property type="match status" value="1"/>
</dbReference>
<dbReference type="InterPro" id="IPR023996">
    <property type="entry name" value="TonB-dep_OMP_SusC/RagA"/>
</dbReference>
<dbReference type="RefSeq" id="WP_089365583.1">
    <property type="nucleotide sequence ID" value="NZ_CP023864.1"/>
</dbReference>
<evidence type="ECO:0000313" key="8">
    <source>
        <dbReference type="EMBL" id="SNR69524.1"/>
    </source>
</evidence>
<keyword evidence="4 7" id="KW-0812">Transmembrane</keyword>
<dbReference type="InterPro" id="IPR039426">
    <property type="entry name" value="TonB-dep_rcpt-like"/>
</dbReference>
<evidence type="ECO:0000256" key="4">
    <source>
        <dbReference type="ARBA" id="ARBA00022692"/>
    </source>
</evidence>
<keyword evidence="2 7" id="KW-0813">Transport</keyword>
<dbReference type="OrthoDB" id="721000at2"/>
<dbReference type="GeneID" id="94030435"/>
<evidence type="ECO:0000313" key="9">
    <source>
        <dbReference type="Proteomes" id="UP000198427"/>
    </source>
</evidence>
<sequence length="1038" mass="116424">MRRTLYVLCLMLALLTYGVQAYSQDNSTAKQFSVAGVVYDDTGEPCIGATVRVKNEPGTGTITDLDGKFAIKVKPGATLQFEYVGMETVQRTILKDEPSLSVKFKVAKTNAIDEVVVTGLVSQKKVSVVGAVSTINMEELRTPGTSLVNMIGGRMPGVITMQLSGEPGQNLSNFWVRGVSTFGAGASALVLIDGIEGSLNDIDVDDVESISILKDAAATAVYGVRGANGVVLVTTKRGSKEKIQVTARATVKLSHLNKLPEYLSSYDYARLANEARAMSGEADIYTPIQLDIIKNNLDPELYPNVNWIDEIIKRNSLQENYYASARGGGDVAQYFVSVGYRHEGAAYRQKENQFHQPLSYDQLTYRANINMNLTKRSELYFGVDGSISNYTTPGGKNTNQVWEDVLQLNPLMFPVTYADGTLPTYGQNDLISPFAALNYQGYNSADNTRNMITLKFTHRFGGILKGLVGSVQAVNDRTSGFSERRFVRPDYYRATGRTSTGDLIKTLRSKQQDMFYSSDNESWRKYYMEAKLDYNTSIGAHNLGALLFYYMEDTKGSEWGNGDALGIAAIPKRRQNVSGRLSWGYNSTYFVDANFGYTGSDIFPKGERFGFFPSIAVGWAPTSYKWVQQHLPFVNFFKIRGSYGLAGNDQIADKDSRFPYLTIINNHAATTWGYNGQGIVEKQTGADNLKWEVAKKLNVGIDANFFNDAIKLTVDFFRDTRDHIFQNRVTLPEYAGMVTYPKSNVGRMHSFGSDGNISYFHKISKDMNYTVRANYTWSQNIVDYFEENKLAYDYQSVTGMPYSVLRGYISEGLFKNEDDIRQSPDQTAAFGVVRPGDIKYRDVNGDGVINSDDRVPLSYGNNVPRVMFGIGGEFNYKDFTVSLLFKGNTGVNYYRVGMGHDAGWIPFYNGEMGNVLKMVNNPKNRWIPSWYSGDPSTENPNAMFPRLSYGSNTNNSQLSTFWKKNGSFLRFQELNFRYIFRHRKWLRAAGLSSLECDFVINNLFTIDSAKYFDPEQAWYNGAAYPIPTTYSLQMYFRF</sequence>
<dbReference type="PROSITE" id="PS52016">
    <property type="entry name" value="TONB_DEPENDENT_REC_3"/>
    <property type="match status" value="1"/>
</dbReference>
<comment type="subcellular location">
    <subcellularLocation>
        <location evidence="1 7">Cell outer membrane</location>
        <topology evidence="1 7">Multi-pass membrane protein</topology>
    </subcellularLocation>
</comment>
<dbReference type="NCBIfam" id="TIGR04057">
    <property type="entry name" value="SusC_RagA_signa"/>
    <property type="match status" value="1"/>
</dbReference>
<dbReference type="Gene3D" id="2.60.40.1120">
    <property type="entry name" value="Carboxypeptidase-like, regulatory domain"/>
    <property type="match status" value="1"/>
</dbReference>
<dbReference type="SUPFAM" id="SSF56935">
    <property type="entry name" value="Porins"/>
    <property type="match status" value="1"/>
</dbReference>
<protein>
    <submittedName>
        <fullName evidence="8">TonB-linked outer membrane protein, SusC/RagA family</fullName>
    </submittedName>
</protein>
<keyword evidence="6 7" id="KW-0998">Cell outer membrane</keyword>